<proteinExistence type="predicted"/>
<feature type="transmembrane region" description="Helical" evidence="2">
    <location>
        <begin position="349"/>
        <end position="371"/>
    </location>
</feature>
<feature type="compositionally biased region" description="Low complexity" evidence="1">
    <location>
        <begin position="126"/>
        <end position="159"/>
    </location>
</feature>
<keyword evidence="4" id="KW-1185">Reference proteome</keyword>
<feature type="transmembrane region" description="Helical" evidence="2">
    <location>
        <begin position="505"/>
        <end position="528"/>
    </location>
</feature>
<name>A0AAF0Y6W1_9TREE</name>
<reference evidence="3" key="1">
    <citation type="submission" date="2023-10" db="EMBL/GenBank/DDBJ databases">
        <authorList>
            <person name="Noh H."/>
        </authorList>
    </citation>
    <scope>NUCLEOTIDE SEQUENCE</scope>
    <source>
        <strain evidence="3">DUCC4014</strain>
    </source>
</reference>
<feature type="transmembrane region" description="Helical" evidence="2">
    <location>
        <begin position="574"/>
        <end position="595"/>
    </location>
</feature>
<dbReference type="EMBL" id="CP086716">
    <property type="protein sequence ID" value="WOO80447.1"/>
    <property type="molecule type" value="Genomic_DNA"/>
</dbReference>
<feature type="region of interest" description="Disordered" evidence="1">
    <location>
        <begin position="30"/>
        <end position="80"/>
    </location>
</feature>
<protein>
    <submittedName>
        <fullName evidence="3">Uncharacterized protein</fullName>
    </submittedName>
</protein>
<keyword evidence="2" id="KW-0472">Membrane</keyword>
<feature type="transmembrane region" description="Helical" evidence="2">
    <location>
        <begin position="383"/>
        <end position="404"/>
    </location>
</feature>
<feature type="compositionally biased region" description="Pro residues" evidence="1">
    <location>
        <begin position="30"/>
        <end position="41"/>
    </location>
</feature>
<evidence type="ECO:0000313" key="3">
    <source>
        <dbReference type="EMBL" id="WOO80447.1"/>
    </source>
</evidence>
<dbReference type="GeneID" id="87807207"/>
<feature type="region of interest" description="Disordered" evidence="1">
    <location>
        <begin position="126"/>
        <end position="160"/>
    </location>
</feature>
<feature type="transmembrane region" description="Helical" evidence="2">
    <location>
        <begin position="601"/>
        <end position="627"/>
    </location>
</feature>
<evidence type="ECO:0000256" key="2">
    <source>
        <dbReference type="SAM" id="Phobius"/>
    </source>
</evidence>
<dbReference type="Proteomes" id="UP000827549">
    <property type="component" value="Chromosome 3"/>
</dbReference>
<dbReference type="RefSeq" id="XP_062626479.1">
    <property type="nucleotide sequence ID" value="XM_062770495.1"/>
</dbReference>
<accession>A0AAF0Y6W1</accession>
<gene>
    <name evidence="3" type="ORF">LOC62_03G003966</name>
</gene>
<feature type="transmembrane region" description="Helical" evidence="2">
    <location>
        <begin position="281"/>
        <end position="307"/>
    </location>
</feature>
<feature type="compositionally biased region" description="Basic residues" evidence="1">
    <location>
        <begin position="43"/>
        <end position="55"/>
    </location>
</feature>
<sequence length="700" mass="74643">MTLDELKRELVTTAPSSYPCPCAHCVPPPSYSAPDVPPYPRPSKARRRSSSRKRGAAQQKFLPELERIDENPPPEYSEAYWSPLATPTEHSYPHAYAQSYFPTSPCSTLPPWYSPTSPCSTLPPWYSPSSASSTPHSTAPSSPTISSYPSSPATSPSSTHLPWYPMPQAYTPLPRAEHRSVPSDAGAYELTPLANPEPSLIPDDPDFDPDFTGARFKRKSYDLASMDGSRRRRGSPAGSFLSDRTQSFRSTAASSRALLEPYRSPSPEVGRLAAWTTGGDWSAVFLAAAWTGVALGMGYLAASVYLLIRAPGTTAPHRVPYTAVFVIPTALVGASAFDNLEQCTVTIRGAGRLGSITLVLVSALALASGSLALAPKTGGRSQYVPVAMVFHAASLAGLSLCLALTTTARRKVSFTTLLDQVGTHDVYPVDDMARAPYFMYPIPAEDMWGIARANTALVVAATLLSLTSVGVFAAATAFGLCWLHGEFGHCAKLSWTTEPDDLALRLPLSPLAGTLAWLAALTAVFLLVENTQQTLEVLVMRSWWESLWARRFGGEVAGHTVVEGQGALATRHHLVYLPLIAAFEAWVIANAFVVLGPHLDLVPGFCAAAAVILIAHAAGTALALHALGSWSADGVRSFGDKRSWLMSGLGVAGPGDKWGSVVEPSRDAGRPGRLGFGFDVAPPVPGLYSYAYTGATLSRN</sequence>
<keyword evidence="2" id="KW-1133">Transmembrane helix</keyword>
<feature type="region of interest" description="Disordered" evidence="1">
    <location>
        <begin position="188"/>
        <end position="248"/>
    </location>
</feature>
<organism evidence="3 4">
    <name type="scientific">Vanrija pseudolonga</name>
    <dbReference type="NCBI Taxonomy" id="143232"/>
    <lineage>
        <taxon>Eukaryota</taxon>
        <taxon>Fungi</taxon>
        <taxon>Dikarya</taxon>
        <taxon>Basidiomycota</taxon>
        <taxon>Agaricomycotina</taxon>
        <taxon>Tremellomycetes</taxon>
        <taxon>Trichosporonales</taxon>
        <taxon>Trichosporonaceae</taxon>
        <taxon>Vanrija</taxon>
    </lineage>
</organism>
<evidence type="ECO:0000256" key="1">
    <source>
        <dbReference type="SAM" id="MobiDB-lite"/>
    </source>
</evidence>
<feature type="transmembrane region" description="Helical" evidence="2">
    <location>
        <begin position="457"/>
        <end position="485"/>
    </location>
</feature>
<dbReference type="AlphaFoldDB" id="A0AAF0Y6W1"/>
<keyword evidence="2" id="KW-0812">Transmembrane</keyword>
<evidence type="ECO:0000313" key="4">
    <source>
        <dbReference type="Proteomes" id="UP000827549"/>
    </source>
</evidence>